<evidence type="ECO:0000313" key="3">
    <source>
        <dbReference type="EMBL" id="SVA25369.1"/>
    </source>
</evidence>
<dbReference type="Gene3D" id="3.40.50.720">
    <property type="entry name" value="NAD(P)-binding Rossmann-like Domain"/>
    <property type="match status" value="1"/>
</dbReference>
<dbReference type="InterPro" id="IPR036291">
    <property type="entry name" value="NAD(P)-bd_dom_sf"/>
</dbReference>
<evidence type="ECO:0000256" key="2">
    <source>
        <dbReference type="ARBA" id="ARBA00023002"/>
    </source>
</evidence>
<dbReference type="SUPFAM" id="SSF51735">
    <property type="entry name" value="NAD(P)-binding Rossmann-fold domains"/>
    <property type="match status" value="1"/>
</dbReference>
<dbReference type="InterPro" id="IPR002347">
    <property type="entry name" value="SDR_fam"/>
</dbReference>
<dbReference type="Pfam" id="PF00106">
    <property type="entry name" value="adh_short"/>
    <property type="match status" value="1"/>
</dbReference>
<keyword evidence="2" id="KW-0560">Oxidoreductase</keyword>
<dbReference type="FunFam" id="3.40.50.720:FF:000084">
    <property type="entry name" value="Short-chain dehydrogenase reductase"/>
    <property type="match status" value="1"/>
</dbReference>
<dbReference type="PRINTS" id="PR00081">
    <property type="entry name" value="GDHRDH"/>
</dbReference>
<accession>A0A381UB58</accession>
<sequence>MKSDLSGKRIIVTGAATGIGRATTLRISANGAKVAAFDINDADGAATVSDVNESGGDARYWHVDVRDETAVAGAVAAAEVWLGGVDVLIHVAGVLQGAAVELDEFPEDIWDTVLDINLRGSFTICKYVTAVMKKHRSGVIILTASGAGVTGGSSSLAYGSSKGGVHGLSLVMESHLEKYNIRVNDVLPGSVDTPLKVANVQDMHDAGGKKGNLEEKISALVSPDDISKVYAFLASDDASMIKGSVRTR</sequence>
<proteinExistence type="inferred from homology"/>
<organism evidence="3">
    <name type="scientific">marine metagenome</name>
    <dbReference type="NCBI Taxonomy" id="408172"/>
    <lineage>
        <taxon>unclassified sequences</taxon>
        <taxon>metagenomes</taxon>
        <taxon>ecological metagenomes</taxon>
    </lineage>
</organism>
<name>A0A381UB58_9ZZZZ</name>
<evidence type="ECO:0008006" key="4">
    <source>
        <dbReference type="Google" id="ProtNLM"/>
    </source>
</evidence>
<comment type="similarity">
    <text evidence="1">Belongs to the short-chain dehydrogenases/reductases (SDR) family.</text>
</comment>
<dbReference type="EMBL" id="UINC01006083">
    <property type="protein sequence ID" value="SVA25369.1"/>
    <property type="molecule type" value="Genomic_DNA"/>
</dbReference>
<dbReference type="CDD" id="cd05233">
    <property type="entry name" value="SDR_c"/>
    <property type="match status" value="1"/>
</dbReference>
<dbReference type="AlphaFoldDB" id="A0A381UB58"/>
<dbReference type="PANTHER" id="PTHR43669">
    <property type="entry name" value="5-KETO-D-GLUCONATE 5-REDUCTASE"/>
    <property type="match status" value="1"/>
</dbReference>
<reference evidence="3" key="1">
    <citation type="submission" date="2018-05" db="EMBL/GenBank/DDBJ databases">
        <authorList>
            <person name="Lanie J.A."/>
            <person name="Ng W.-L."/>
            <person name="Kazmierczak K.M."/>
            <person name="Andrzejewski T.M."/>
            <person name="Davidsen T.M."/>
            <person name="Wayne K.J."/>
            <person name="Tettelin H."/>
            <person name="Glass J.I."/>
            <person name="Rusch D."/>
            <person name="Podicherti R."/>
            <person name="Tsui H.-C.T."/>
            <person name="Winkler M.E."/>
        </authorList>
    </citation>
    <scope>NUCLEOTIDE SEQUENCE</scope>
</reference>
<dbReference type="PANTHER" id="PTHR43669:SF8">
    <property type="entry name" value="SHORT-CHAIN TYPE DEHYDROGENASE_REDUCTASE-RELATED"/>
    <property type="match status" value="1"/>
</dbReference>
<dbReference type="GO" id="GO:0016491">
    <property type="term" value="F:oxidoreductase activity"/>
    <property type="evidence" value="ECO:0007669"/>
    <property type="project" value="UniProtKB-KW"/>
</dbReference>
<protein>
    <recommendedName>
        <fullName evidence="4">SDR family oxidoreductase</fullName>
    </recommendedName>
</protein>
<gene>
    <name evidence="3" type="ORF">METZ01_LOCUS78223</name>
</gene>
<evidence type="ECO:0000256" key="1">
    <source>
        <dbReference type="ARBA" id="ARBA00006484"/>
    </source>
</evidence>